<dbReference type="STRING" id="443254.Marpi_0997"/>
<name>H2J7R8_MARPK</name>
<organism evidence="2 3">
    <name type="scientific">Marinitoga piezophila (strain DSM 14283 / JCM 11233 / KA3)</name>
    <dbReference type="NCBI Taxonomy" id="443254"/>
    <lineage>
        <taxon>Bacteria</taxon>
        <taxon>Thermotogati</taxon>
        <taxon>Thermotogota</taxon>
        <taxon>Thermotogae</taxon>
        <taxon>Petrotogales</taxon>
        <taxon>Petrotogaceae</taxon>
        <taxon>Marinitoga</taxon>
    </lineage>
</organism>
<keyword evidence="1" id="KW-0472">Membrane</keyword>
<feature type="transmembrane region" description="Helical" evidence="1">
    <location>
        <begin position="82"/>
        <end position="103"/>
    </location>
</feature>
<evidence type="ECO:0000256" key="1">
    <source>
        <dbReference type="SAM" id="Phobius"/>
    </source>
</evidence>
<dbReference type="RefSeq" id="WP_014296481.1">
    <property type="nucleotide sequence ID" value="NC_016751.1"/>
</dbReference>
<gene>
    <name evidence="2" type="ordered locus">Marpi_0997</name>
</gene>
<accession>H2J7R8</accession>
<evidence type="ECO:0000313" key="2">
    <source>
        <dbReference type="EMBL" id="AEX85409.1"/>
    </source>
</evidence>
<keyword evidence="1" id="KW-0812">Transmembrane</keyword>
<dbReference type="Proteomes" id="UP000007161">
    <property type="component" value="Chromosome"/>
</dbReference>
<feature type="transmembrane region" description="Helical" evidence="1">
    <location>
        <begin position="52"/>
        <end position="70"/>
    </location>
</feature>
<keyword evidence="1" id="KW-1133">Transmembrane helix</keyword>
<dbReference type="AlphaFoldDB" id="H2J7R8"/>
<reference evidence="2 3" key="1">
    <citation type="journal article" date="2012" name="J. Bacteriol.">
        <title>Complete Genome Sequence of the Thermophilic, Piezophilic, Heterotrophic Bacterium Marinitoga piezophila KA3.</title>
        <authorList>
            <person name="Lucas S."/>
            <person name="Han J."/>
            <person name="Lapidus A."/>
            <person name="Cheng J.F."/>
            <person name="Goodwin L.A."/>
            <person name="Pitluck S."/>
            <person name="Peters L."/>
            <person name="Mikhailova N."/>
            <person name="Teshima H."/>
            <person name="Detter J.C."/>
            <person name="Han C."/>
            <person name="Tapia R."/>
            <person name="Land M."/>
            <person name="Hauser L."/>
            <person name="Kyrpides N.C."/>
            <person name="Ivanova N."/>
            <person name="Pagani I."/>
            <person name="Vannier P."/>
            <person name="Oger P."/>
            <person name="Bartlett D.H."/>
            <person name="Noll K.M."/>
            <person name="Woyke T."/>
            <person name="Jebbar M."/>
        </authorList>
    </citation>
    <scope>NUCLEOTIDE SEQUENCE [LARGE SCALE GENOMIC DNA]</scope>
    <source>
        <strain evidence="3">DSM 14283 / JCM 11233 / KA3</strain>
    </source>
</reference>
<dbReference type="OrthoDB" id="42223at2"/>
<dbReference type="HOGENOM" id="CLU_888107_0_0_0"/>
<protein>
    <submittedName>
        <fullName evidence="2">Uncharacterized protein</fullName>
    </submittedName>
</protein>
<feature type="transmembrane region" description="Helical" evidence="1">
    <location>
        <begin position="29"/>
        <end position="45"/>
    </location>
</feature>
<evidence type="ECO:0000313" key="3">
    <source>
        <dbReference type="Proteomes" id="UP000007161"/>
    </source>
</evidence>
<dbReference type="KEGG" id="mpz:Marpi_0997"/>
<reference evidence="3" key="2">
    <citation type="submission" date="2012-01" db="EMBL/GenBank/DDBJ databases">
        <title>Complete sequence of chromosome of Marinitoga piezophila KA3.</title>
        <authorList>
            <person name="Lucas S."/>
            <person name="Han J."/>
            <person name="Lapidus A."/>
            <person name="Cheng J.-F."/>
            <person name="Goodwin L."/>
            <person name="Pitluck S."/>
            <person name="Peters L."/>
            <person name="Mikhailova N."/>
            <person name="Teshima H."/>
            <person name="Detter J.C."/>
            <person name="Han C."/>
            <person name="Tapia R."/>
            <person name="Land M."/>
            <person name="Hauser L."/>
            <person name="Kyrpides N."/>
            <person name="Ivanova N."/>
            <person name="Pagani I."/>
            <person name="Jebbar M."/>
            <person name="Vannier P."/>
            <person name="Oger P."/>
            <person name="Cario A."/>
            <person name="Bartlett D."/>
            <person name="Noll K.M."/>
            <person name="Woyke T."/>
        </authorList>
    </citation>
    <scope>NUCLEOTIDE SEQUENCE [LARGE SCALE GENOMIC DNA]</scope>
    <source>
        <strain evidence="3">DSM 14283 / JCM 11233 / KA3</strain>
    </source>
</reference>
<sequence>MIYGILFIILGALILLSLSGNIITIGIIIKGFLAAASIVFGISNFKKKTEEALASVIFGLLLVIDITIGFKNPLSFGDVFMLYIGSLLFSAGLIGIFSFKVSISMKKNDKTQEEKVFTPEKNSELKVYIDTSWSDNSVTLNEDEKNKIKVIESYKNSLFKNYILFENNELKLKNKLRFDSIKSMEKMANIIKIPENYETHIEINSNTGNLLLDLFGINNKITKIDAKASKIHIIPSSKNDSEIYIKSYLSNIIFEIPNEVFVILKHNGEFSMKDLNNFIKKDDNTYVSNNFENSKYTCTINLVSEMSKISSF</sequence>
<dbReference type="eggNOG" id="ENOG5032SRQ">
    <property type="taxonomic scope" value="Bacteria"/>
</dbReference>
<keyword evidence="3" id="KW-1185">Reference proteome</keyword>
<dbReference type="EMBL" id="CP003257">
    <property type="protein sequence ID" value="AEX85409.1"/>
    <property type="molecule type" value="Genomic_DNA"/>
</dbReference>
<proteinExistence type="predicted"/>